<evidence type="ECO:0000313" key="8">
    <source>
        <dbReference type="EMBL" id="MBB6333737.1"/>
    </source>
</evidence>
<organism evidence="8 9">
    <name type="scientific">Schaalia hyovaginalis</name>
    <dbReference type="NCBI Taxonomy" id="29316"/>
    <lineage>
        <taxon>Bacteria</taxon>
        <taxon>Bacillati</taxon>
        <taxon>Actinomycetota</taxon>
        <taxon>Actinomycetes</taxon>
        <taxon>Actinomycetales</taxon>
        <taxon>Actinomycetaceae</taxon>
        <taxon>Schaalia</taxon>
    </lineage>
</organism>
<evidence type="ECO:0000256" key="2">
    <source>
        <dbReference type="ARBA" id="ARBA00022801"/>
    </source>
</evidence>
<dbReference type="SMART" id="SM00382">
    <property type="entry name" value="AAA"/>
    <property type="match status" value="1"/>
</dbReference>
<dbReference type="GO" id="GO:0003724">
    <property type="term" value="F:RNA helicase activity"/>
    <property type="evidence" value="ECO:0007669"/>
    <property type="project" value="UniProtKB-EC"/>
</dbReference>
<keyword evidence="3 8" id="KW-0347">Helicase</keyword>
<feature type="region of interest" description="Disordered" evidence="5">
    <location>
        <begin position="337"/>
        <end position="383"/>
    </location>
</feature>
<evidence type="ECO:0000256" key="4">
    <source>
        <dbReference type="ARBA" id="ARBA00022840"/>
    </source>
</evidence>
<dbReference type="InterPro" id="IPR024590">
    <property type="entry name" value="HrpA_C"/>
</dbReference>
<dbReference type="GO" id="GO:0003723">
    <property type="term" value="F:RNA binding"/>
    <property type="evidence" value="ECO:0007669"/>
    <property type="project" value="TreeGrafter"/>
</dbReference>
<dbReference type="InterPro" id="IPR003593">
    <property type="entry name" value="AAA+_ATPase"/>
</dbReference>
<gene>
    <name evidence="8" type="ORF">HD592_000302</name>
</gene>
<sequence>MPHSPDSPYPGGPHDHAEEHGKAHPTADQQHERRRHGHSGATASTDASTGPAHERAQSEHRKRQSNRRGRPHEGKQRNSAGIEQHPRPRRTRRPRHERARAFRPFTPEQLAERAAAIPVITYPDLPVSARREEIAEAIRTHQVTIVSGETGSGKTTQLPKICMQLGRGVTGMIGHTQPRRIAARSVAERIAEELGQTLGREAGQVVGYQVRFTDEVGPTTLVKLMTDGILLAEIQADPLLRRYDTLIIDEAHERSLNIDFILGYLARLLPARPDLKVIITSATIDSARFAEHFGRWEGTPGRGALLEPAPVIEVSGRTYPVEIRYRPLAPDVISAYSTSTPRGASDSDPSVGAQAPGVPGSAPESPRLADAPGPAPVDQSGSEQLVLEDPDDELPSLGYGLGEEIDVETAICDAVDELCAEGEGDILVFLPGERDIRDTEQALLDHLGPRGVRAGETKGARPTDIEIVPLFARLSAAEQHRVFEEHRLRRVVLATNVAETSLTVPGIRYVIDPGLARISRYSNRTKVQRLPIEPVSQASANQRAGRCGRVADGIAIRLYSQRDYEGRPRYTEPEILRTSLASVILQMAALGLGSVEDFPFLDAPERRAVRDGIAALVEIGALAADEGGRGMDHRLTRIGRELARLPIDPRLGRILLEGDANGCASEVLVIVAALSIQDVRERPLDHQQAADAAHARFSDPRSDFITYLNLWRYLEVQSRDLSGSQFRRMCRAEFLHYLRYREWRDVVVQLRQMARPLDLDVHPIDLPAPGDVIEAAQSGGVKDAAARAAVSFTASSRTVDADEIHRSMLVGLLSNLGSWDEAKREYRGARGTRFTIWPGSGLSRSHPAWVMTAELVETSRLFARTVARIDPAWIEPLAGPLLTRVYSEPFWSSAKGAAMVKEKVLLYGLTISADRPVLLGRLGERVIDEDATRAPRLVTAGSLAGIAQGLLGVGEEARSARQIGSVGRDFLAMALAAGLDPGDEAGAASSSPASSAPARPDIPDPADAPARSDAPDGARTPVSPNAPEAADTSSGARADAPASTAETPSQALLPSRLTARELARDMFIRHALVEGEWRERHRFQARNAELLEQAREVERRSRTHGLVADEEARFRFFDDILPEGIVSAAHFNRWWKREREQRPELLIYTERLLLPRGIGEDTAGFPDTWRSGDLELALSYAFTPGSERDGVTLTIPVEALPRVSDEGADWLVPGMREELITETIRALPKAKRRLLAPAPEVAHRANEWMDRAIAGALGPSESTTAAPLSHDEAPDPTSLSAAMDRLARWGASTGVATRKAPGSAPTPPSVPSGPSPAPPSSTAGAPDASIDWSVKRPSFSRAFADAMRILRGVELSETDLAHARAQLPAHLLMTFSVVDSAGKELGAGTDLVHLQHRLAKSADEAVRKAVRGAVAEAMIDAAAAGGRGRGRACDPAGKKGGGRPQKARRDQERRAPEGLHLDALSAFPAAPLPRSVDSPGESMTLRGFPALVAQGSAGEPAAGVRVMANAQEADRHHREGLARLLLLRVRLPRTRVTTRWTGRQALMLAASPYPDTPALVDDAQLASALALVDELCAERGPGSIRDAGAFEALVARARDLHEDRVHALLGHVVRALEAQSEVADRLASHAEKSMREVVGDVRRTVDALLAPGFVSGTPAYALPHLARYLRAGAVRIDRASASPGALDRDLADMDRIHELLERITAARAEFDRRPYDARADAELTRARWLVEELRVSCFAQTLGTPNKVSFKRVASLIEQVS</sequence>
<feature type="region of interest" description="Disordered" evidence="5">
    <location>
        <begin position="1259"/>
        <end position="1278"/>
    </location>
</feature>
<dbReference type="InterPro" id="IPR014001">
    <property type="entry name" value="Helicase_ATP-bd"/>
</dbReference>
<name>A0A923E2N5_9ACTO</name>
<evidence type="ECO:0000313" key="9">
    <source>
        <dbReference type="Proteomes" id="UP000617426"/>
    </source>
</evidence>
<feature type="region of interest" description="Disordered" evidence="5">
    <location>
        <begin position="1293"/>
        <end position="1330"/>
    </location>
</feature>
<dbReference type="Gene3D" id="3.40.50.300">
    <property type="entry name" value="P-loop containing nucleotide triphosphate hydrolases"/>
    <property type="match status" value="2"/>
</dbReference>
<dbReference type="CDD" id="cd18791">
    <property type="entry name" value="SF2_C_RHA"/>
    <property type="match status" value="1"/>
</dbReference>
<feature type="compositionally biased region" description="Pro residues" evidence="5">
    <location>
        <begin position="1"/>
        <end position="11"/>
    </location>
</feature>
<feature type="region of interest" description="Disordered" evidence="5">
    <location>
        <begin position="983"/>
        <end position="1052"/>
    </location>
</feature>
<dbReference type="Pfam" id="PF11898">
    <property type="entry name" value="DUF3418"/>
    <property type="match status" value="2"/>
</dbReference>
<dbReference type="SMART" id="SM00487">
    <property type="entry name" value="DEXDc"/>
    <property type="match status" value="1"/>
</dbReference>
<feature type="compositionally biased region" description="Basic residues" evidence="5">
    <location>
        <begin position="60"/>
        <end position="70"/>
    </location>
</feature>
<dbReference type="Pfam" id="PF00271">
    <property type="entry name" value="Helicase_C"/>
    <property type="match status" value="1"/>
</dbReference>
<dbReference type="InterPro" id="IPR011545">
    <property type="entry name" value="DEAD/DEAH_box_helicase_dom"/>
</dbReference>
<dbReference type="InterPro" id="IPR011709">
    <property type="entry name" value="DEAD-box_helicase_OB_fold"/>
</dbReference>
<keyword evidence="4" id="KW-0067">ATP-binding</keyword>
<dbReference type="SMART" id="SM00490">
    <property type="entry name" value="HELICc"/>
    <property type="match status" value="1"/>
</dbReference>
<feature type="compositionally biased region" description="Low complexity" evidence="5">
    <location>
        <begin position="984"/>
        <end position="1019"/>
    </location>
</feature>
<dbReference type="Pfam" id="PF21010">
    <property type="entry name" value="HA2_C"/>
    <property type="match status" value="1"/>
</dbReference>
<accession>A0A923E2N5</accession>
<evidence type="ECO:0000259" key="6">
    <source>
        <dbReference type="PROSITE" id="PS51192"/>
    </source>
</evidence>
<dbReference type="EMBL" id="JACHMK010000001">
    <property type="protein sequence ID" value="MBB6333737.1"/>
    <property type="molecule type" value="Genomic_DNA"/>
</dbReference>
<dbReference type="Pfam" id="PF00270">
    <property type="entry name" value="DEAD"/>
    <property type="match status" value="1"/>
</dbReference>
<feature type="compositionally biased region" description="Low complexity" evidence="5">
    <location>
        <begin position="1320"/>
        <end position="1329"/>
    </location>
</feature>
<keyword evidence="9" id="KW-1185">Reference proteome</keyword>
<dbReference type="PANTHER" id="PTHR18934:SF99">
    <property type="entry name" value="ATP-DEPENDENT RNA HELICASE DHX37-RELATED"/>
    <property type="match status" value="1"/>
</dbReference>
<dbReference type="EC" id="3.6.4.13" evidence="8"/>
<dbReference type="InterPro" id="IPR001650">
    <property type="entry name" value="Helicase_C-like"/>
</dbReference>
<feature type="region of interest" description="Disordered" evidence="5">
    <location>
        <begin position="1424"/>
        <end position="1455"/>
    </location>
</feature>
<feature type="compositionally biased region" description="Pro residues" evidence="5">
    <location>
        <begin position="1304"/>
        <end position="1319"/>
    </location>
</feature>
<feature type="compositionally biased region" description="Basic residues" evidence="5">
    <location>
        <begin position="87"/>
        <end position="98"/>
    </location>
</feature>
<dbReference type="Proteomes" id="UP000617426">
    <property type="component" value="Unassembled WGS sequence"/>
</dbReference>
<feature type="region of interest" description="Disordered" evidence="5">
    <location>
        <begin position="1"/>
        <end position="102"/>
    </location>
</feature>
<protein>
    <submittedName>
        <fullName evidence="8">ATP-dependent helicase HrpA</fullName>
        <ecNumber evidence="8">3.6.4.13</ecNumber>
    </submittedName>
</protein>
<keyword evidence="2 8" id="KW-0378">Hydrolase</keyword>
<evidence type="ECO:0000256" key="3">
    <source>
        <dbReference type="ARBA" id="ARBA00022806"/>
    </source>
</evidence>
<dbReference type="FunFam" id="1.20.120.1080:FF:000005">
    <property type="entry name" value="ATP-dependent helicase HrpA"/>
    <property type="match status" value="1"/>
</dbReference>
<keyword evidence="1" id="KW-0547">Nucleotide-binding</keyword>
<dbReference type="SMART" id="SM00847">
    <property type="entry name" value="HA2"/>
    <property type="match status" value="1"/>
</dbReference>
<dbReference type="InterPro" id="IPR007502">
    <property type="entry name" value="Helicase-assoc_dom"/>
</dbReference>
<dbReference type="PANTHER" id="PTHR18934">
    <property type="entry name" value="ATP-DEPENDENT RNA HELICASE"/>
    <property type="match status" value="1"/>
</dbReference>
<dbReference type="GO" id="GO:0016787">
    <property type="term" value="F:hydrolase activity"/>
    <property type="evidence" value="ECO:0007669"/>
    <property type="project" value="UniProtKB-KW"/>
</dbReference>
<comment type="caution">
    <text evidence="8">The sequence shown here is derived from an EMBL/GenBank/DDBJ whole genome shotgun (WGS) entry which is preliminary data.</text>
</comment>
<evidence type="ECO:0000259" key="7">
    <source>
        <dbReference type="PROSITE" id="PS51194"/>
    </source>
</evidence>
<proteinExistence type="predicted"/>
<dbReference type="SUPFAM" id="SSF52540">
    <property type="entry name" value="P-loop containing nucleoside triphosphate hydrolases"/>
    <property type="match status" value="1"/>
</dbReference>
<feature type="compositionally biased region" description="Basic and acidic residues" evidence="5">
    <location>
        <begin position="13"/>
        <end position="22"/>
    </location>
</feature>
<evidence type="ECO:0000256" key="1">
    <source>
        <dbReference type="ARBA" id="ARBA00022741"/>
    </source>
</evidence>
<reference evidence="8" key="1">
    <citation type="submission" date="2020-08" db="EMBL/GenBank/DDBJ databases">
        <title>Sequencing the genomes of 1000 actinobacteria strains.</title>
        <authorList>
            <person name="Klenk H.-P."/>
        </authorList>
    </citation>
    <scope>NUCLEOTIDE SEQUENCE</scope>
    <source>
        <strain evidence="8">DSM 10695</strain>
    </source>
</reference>
<dbReference type="GO" id="GO:0005524">
    <property type="term" value="F:ATP binding"/>
    <property type="evidence" value="ECO:0007669"/>
    <property type="project" value="UniProtKB-KW"/>
</dbReference>
<evidence type="ECO:0000256" key="5">
    <source>
        <dbReference type="SAM" id="MobiDB-lite"/>
    </source>
</evidence>
<dbReference type="InterPro" id="IPR027417">
    <property type="entry name" value="P-loop_NTPase"/>
</dbReference>
<dbReference type="Pfam" id="PF07717">
    <property type="entry name" value="OB_NTP_bind"/>
    <property type="match status" value="1"/>
</dbReference>
<dbReference type="Gene3D" id="1.20.120.1080">
    <property type="match status" value="1"/>
</dbReference>
<dbReference type="PROSITE" id="PS51194">
    <property type="entry name" value="HELICASE_CTER"/>
    <property type="match status" value="1"/>
</dbReference>
<dbReference type="PROSITE" id="PS51192">
    <property type="entry name" value="HELICASE_ATP_BIND_1"/>
    <property type="match status" value="1"/>
</dbReference>
<feature type="domain" description="Helicase ATP-binding" evidence="6">
    <location>
        <begin position="135"/>
        <end position="293"/>
    </location>
</feature>
<feature type="domain" description="Helicase C-terminal" evidence="7">
    <location>
        <begin position="414"/>
        <end position="591"/>
    </location>
</feature>